<keyword evidence="11" id="KW-1185">Reference proteome</keyword>
<comment type="catalytic activity">
    <reaction evidence="8">
        <text>P(1),P(4)-bis(5'-adenosyl) tetraphosphate + H2O = 2 ADP + 2 H(+)</text>
        <dbReference type="Rhea" id="RHEA:24252"/>
        <dbReference type="ChEBI" id="CHEBI:15377"/>
        <dbReference type="ChEBI" id="CHEBI:15378"/>
        <dbReference type="ChEBI" id="CHEBI:58141"/>
        <dbReference type="ChEBI" id="CHEBI:456216"/>
        <dbReference type="EC" id="3.6.1.41"/>
    </reaction>
</comment>
<dbReference type="GO" id="GO:0005737">
    <property type="term" value="C:cytoplasm"/>
    <property type="evidence" value="ECO:0007669"/>
    <property type="project" value="TreeGrafter"/>
</dbReference>
<organism evidence="10 11">
    <name type="scientific">Ferrimonas sediminum</name>
    <dbReference type="NCBI Taxonomy" id="718193"/>
    <lineage>
        <taxon>Bacteria</taxon>
        <taxon>Pseudomonadati</taxon>
        <taxon>Pseudomonadota</taxon>
        <taxon>Gammaproteobacteria</taxon>
        <taxon>Alteromonadales</taxon>
        <taxon>Ferrimonadaceae</taxon>
        <taxon>Ferrimonas</taxon>
    </lineage>
</organism>
<comment type="function">
    <text evidence="1">Hydrolyzes diadenosine 5',5'''-P1,P4-tetraphosphate to yield ADP.</text>
</comment>
<dbReference type="Proteomes" id="UP000199527">
    <property type="component" value="Unassembled WGS sequence"/>
</dbReference>
<dbReference type="PIRSF" id="PIRSF000903">
    <property type="entry name" value="B5n-ttraPtase_sm"/>
    <property type="match status" value="1"/>
</dbReference>
<comment type="similarity">
    <text evidence="2">Belongs to the Ap4A hydrolase family.</text>
</comment>
<dbReference type="GO" id="GO:0110154">
    <property type="term" value="P:RNA decapping"/>
    <property type="evidence" value="ECO:0007669"/>
    <property type="project" value="TreeGrafter"/>
</dbReference>
<evidence type="ECO:0000259" key="9">
    <source>
        <dbReference type="Pfam" id="PF00149"/>
    </source>
</evidence>
<dbReference type="Gene3D" id="3.60.21.10">
    <property type="match status" value="1"/>
</dbReference>
<dbReference type="GO" id="GO:0016791">
    <property type="term" value="F:phosphatase activity"/>
    <property type="evidence" value="ECO:0007669"/>
    <property type="project" value="TreeGrafter"/>
</dbReference>
<dbReference type="AlphaFoldDB" id="A0A1G8V0B8"/>
<dbReference type="CDD" id="cd07422">
    <property type="entry name" value="MPP_ApaH"/>
    <property type="match status" value="1"/>
</dbReference>
<dbReference type="EMBL" id="FNEM01000010">
    <property type="protein sequence ID" value="SDJ59518.1"/>
    <property type="molecule type" value="Genomic_DNA"/>
</dbReference>
<evidence type="ECO:0000313" key="11">
    <source>
        <dbReference type="Proteomes" id="UP000199527"/>
    </source>
</evidence>
<reference evidence="11" key="1">
    <citation type="submission" date="2016-10" db="EMBL/GenBank/DDBJ databases">
        <authorList>
            <person name="Varghese N."/>
            <person name="Submissions S."/>
        </authorList>
    </citation>
    <scope>NUCLEOTIDE SEQUENCE [LARGE SCALE GENOMIC DNA]</scope>
    <source>
        <strain evidence="11">DSM 23317</strain>
    </source>
</reference>
<feature type="domain" description="Calcineurin-like phosphoesterase" evidence="9">
    <location>
        <begin position="5"/>
        <end position="139"/>
    </location>
</feature>
<keyword evidence="4" id="KW-0378">Hydrolase</keyword>
<evidence type="ECO:0000256" key="5">
    <source>
        <dbReference type="ARBA" id="ARBA00031248"/>
    </source>
</evidence>
<evidence type="ECO:0000256" key="1">
    <source>
        <dbReference type="ARBA" id="ARBA00003413"/>
    </source>
</evidence>
<proteinExistence type="inferred from homology"/>
<gene>
    <name evidence="10" type="ORF">SAMN04488540_11057</name>
</gene>
<evidence type="ECO:0000256" key="4">
    <source>
        <dbReference type="ARBA" id="ARBA00022801"/>
    </source>
</evidence>
<protein>
    <recommendedName>
        <fullName evidence="3">bis(5'-nucleosyl)-tetraphosphatase (symmetrical)</fullName>
        <ecNumber evidence="3">3.6.1.41</ecNumber>
    </recommendedName>
    <alternativeName>
        <fullName evidence="6">Ap4A hydrolase</fullName>
    </alternativeName>
    <alternativeName>
        <fullName evidence="5">Diadenosine 5',5'''-P1,P4-tetraphosphate pyrophosphohydrolase</fullName>
    </alternativeName>
    <alternativeName>
        <fullName evidence="7">Diadenosine tetraphosphatase</fullName>
    </alternativeName>
</protein>
<dbReference type="NCBIfam" id="NF001204">
    <property type="entry name" value="PRK00166.1"/>
    <property type="match status" value="1"/>
</dbReference>
<evidence type="ECO:0000256" key="8">
    <source>
        <dbReference type="ARBA" id="ARBA00049417"/>
    </source>
</evidence>
<dbReference type="PANTHER" id="PTHR42850">
    <property type="entry name" value="METALLOPHOSPHOESTERASE"/>
    <property type="match status" value="1"/>
</dbReference>
<evidence type="ECO:0000256" key="7">
    <source>
        <dbReference type="ARBA" id="ARBA00033210"/>
    </source>
</evidence>
<dbReference type="NCBIfam" id="TIGR00668">
    <property type="entry name" value="apaH"/>
    <property type="match status" value="1"/>
</dbReference>
<accession>A0A1G8V0B8</accession>
<dbReference type="Pfam" id="PF00149">
    <property type="entry name" value="Metallophos"/>
    <property type="match status" value="1"/>
</dbReference>
<dbReference type="InterPro" id="IPR004617">
    <property type="entry name" value="ApaH"/>
</dbReference>
<evidence type="ECO:0000256" key="3">
    <source>
        <dbReference type="ARBA" id="ARBA00012506"/>
    </source>
</evidence>
<evidence type="ECO:0000313" key="10">
    <source>
        <dbReference type="EMBL" id="SDJ59518.1"/>
    </source>
</evidence>
<dbReference type="EC" id="3.6.1.41" evidence="3"/>
<dbReference type="SUPFAM" id="SSF56300">
    <property type="entry name" value="Metallo-dependent phosphatases"/>
    <property type="match status" value="1"/>
</dbReference>
<dbReference type="InterPro" id="IPR029052">
    <property type="entry name" value="Metallo-depent_PP-like"/>
</dbReference>
<dbReference type="OrthoDB" id="9807890at2"/>
<dbReference type="GO" id="GO:0008803">
    <property type="term" value="F:bis(5'-nucleosyl)-tetraphosphatase (symmetrical) activity"/>
    <property type="evidence" value="ECO:0007669"/>
    <property type="project" value="UniProtKB-EC"/>
</dbReference>
<name>A0A1G8V0B8_9GAMM</name>
<dbReference type="RefSeq" id="WP_090365622.1">
    <property type="nucleotide sequence ID" value="NZ_FNEM01000010.1"/>
</dbReference>
<sequence length="273" mass="31579">MANYFVGDIQGCYDELRRLMDKVRFDPDHDVLWSTGDLVARGPGSLQVLQLFRQLGDAGRTVLGNHDLHLFAVHAGLKRPKPKDRQQELLESAECDQLIQWLRQQPLHCHLPEHKLLMTHAGVPPHWDLDTVLRQSAEVSHTLQSDNYLDFIAQMYGDKPDRWDPDGDDYQRQTYTINCLTRMRLLHPDGRLDFYSKAGGPDGEGELLPWFSHPHPLLNHYRIVFGHWAALMGHTRHPNAISLDTGACWGNWLTFWCLEEDKRYTQQALQNWG</sequence>
<dbReference type="PANTHER" id="PTHR42850:SF11">
    <property type="entry name" value="BIS(5'-NUCLEOSYL)-TETRAPHOSPHATASE [SYMMETRICAL]"/>
    <property type="match status" value="1"/>
</dbReference>
<dbReference type="InterPro" id="IPR050126">
    <property type="entry name" value="Ap4A_hydrolase"/>
</dbReference>
<dbReference type="InterPro" id="IPR004843">
    <property type="entry name" value="Calcineurin-like_PHP"/>
</dbReference>
<evidence type="ECO:0000256" key="2">
    <source>
        <dbReference type="ARBA" id="ARBA00005419"/>
    </source>
</evidence>
<evidence type="ECO:0000256" key="6">
    <source>
        <dbReference type="ARBA" id="ARBA00032248"/>
    </source>
</evidence>